<dbReference type="PANTHER" id="PTHR10859">
    <property type="entry name" value="GLYCOSYL TRANSFERASE"/>
    <property type="match status" value="1"/>
</dbReference>
<dbReference type="AlphaFoldDB" id="A0A2G9ZES1"/>
<evidence type="ECO:0000313" key="2">
    <source>
        <dbReference type="EMBL" id="PIP31675.1"/>
    </source>
</evidence>
<comment type="caution">
    <text evidence="2">The sequence shown here is derived from an EMBL/GenBank/DDBJ whole genome shotgun (WGS) entry which is preliminary data.</text>
</comment>
<sequence length="229" mass="26401">MDLSLVIPVYNEETIVRKNIEQFLESFKFTGSFEIILSNNGSQDTTLEKAKELEKKYSFIKVVTTSKRSIGRALKEGVTAASGNLIFWGGIDFPFGFDIVDHHLSNQTNYDLTIGSKYHPLSINNSPLKRKIISWLYHAVLYVIFGLKIKDPQGSFLFKKEVSNKVLPFCTYDSAFLETQFVLYSNLFGYRIKEIPVRYINPRRKSKFSIIVESSLVLRDIIREVPIFY</sequence>
<dbReference type="InterPro" id="IPR001173">
    <property type="entry name" value="Glyco_trans_2-like"/>
</dbReference>
<dbReference type="SUPFAM" id="SSF53448">
    <property type="entry name" value="Nucleotide-diphospho-sugar transferases"/>
    <property type="match status" value="1"/>
</dbReference>
<dbReference type="Proteomes" id="UP000230447">
    <property type="component" value="Unassembled WGS sequence"/>
</dbReference>
<accession>A0A2G9ZES1</accession>
<organism evidence="2 3">
    <name type="scientific">bacterium (Candidatus Gribaldobacteria) CG23_combo_of_CG06-09_8_20_14_all_37_87_8</name>
    <dbReference type="NCBI Taxonomy" id="2014278"/>
    <lineage>
        <taxon>Bacteria</taxon>
        <taxon>Candidatus Gribaldobacteria</taxon>
    </lineage>
</organism>
<name>A0A2G9ZES1_9BACT</name>
<dbReference type="PANTHER" id="PTHR10859:SF91">
    <property type="entry name" value="DOLICHYL-PHOSPHATE BETA-GLUCOSYLTRANSFERASE"/>
    <property type="match status" value="1"/>
</dbReference>
<protein>
    <recommendedName>
        <fullName evidence="1">Glycosyltransferase 2-like domain-containing protein</fullName>
    </recommendedName>
</protein>
<feature type="domain" description="Glycosyltransferase 2-like" evidence="1">
    <location>
        <begin position="4"/>
        <end position="88"/>
    </location>
</feature>
<feature type="non-terminal residue" evidence="2">
    <location>
        <position position="229"/>
    </location>
</feature>
<gene>
    <name evidence="2" type="ORF">COX24_02250</name>
</gene>
<reference evidence="2 3" key="1">
    <citation type="submission" date="2017-09" db="EMBL/GenBank/DDBJ databases">
        <title>Depth-based differentiation of microbial function through sediment-hosted aquifers and enrichment of novel symbionts in the deep terrestrial subsurface.</title>
        <authorList>
            <person name="Probst A.J."/>
            <person name="Ladd B."/>
            <person name="Jarett J.K."/>
            <person name="Geller-Mcgrath D.E."/>
            <person name="Sieber C.M."/>
            <person name="Emerson J.B."/>
            <person name="Anantharaman K."/>
            <person name="Thomas B.C."/>
            <person name="Malmstrom R."/>
            <person name="Stieglmeier M."/>
            <person name="Klingl A."/>
            <person name="Woyke T."/>
            <person name="Ryan C.M."/>
            <person name="Banfield J.F."/>
        </authorList>
    </citation>
    <scope>NUCLEOTIDE SEQUENCE [LARGE SCALE GENOMIC DNA]</scope>
    <source>
        <strain evidence="2">CG23_combo_of_CG06-09_8_20_14_all_37_87_8</strain>
    </source>
</reference>
<dbReference type="EMBL" id="PCSB01000048">
    <property type="protein sequence ID" value="PIP31675.1"/>
    <property type="molecule type" value="Genomic_DNA"/>
</dbReference>
<dbReference type="Pfam" id="PF00535">
    <property type="entry name" value="Glycos_transf_2"/>
    <property type="match status" value="1"/>
</dbReference>
<dbReference type="GO" id="GO:0006487">
    <property type="term" value="P:protein N-linked glycosylation"/>
    <property type="evidence" value="ECO:0007669"/>
    <property type="project" value="TreeGrafter"/>
</dbReference>
<evidence type="ECO:0000259" key="1">
    <source>
        <dbReference type="Pfam" id="PF00535"/>
    </source>
</evidence>
<dbReference type="Gene3D" id="3.90.550.10">
    <property type="entry name" value="Spore Coat Polysaccharide Biosynthesis Protein SpsA, Chain A"/>
    <property type="match status" value="1"/>
</dbReference>
<dbReference type="InterPro" id="IPR029044">
    <property type="entry name" value="Nucleotide-diphossugar_trans"/>
</dbReference>
<proteinExistence type="predicted"/>
<evidence type="ECO:0000313" key="3">
    <source>
        <dbReference type="Proteomes" id="UP000230447"/>
    </source>
</evidence>